<evidence type="ECO:0000313" key="3">
    <source>
        <dbReference type="Proteomes" id="UP001156702"/>
    </source>
</evidence>
<dbReference type="InterPro" id="IPR029058">
    <property type="entry name" value="AB_hydrolase_fold"/>
</dbReference>
<dbReference type="PANTHER" id="PTHR43433:SF1">
    <property type="entry name" value="BLL5160 PROTEIN"/>
    <property type="match status" value="1"/>
</dbReference>
<dbReference type="RefSeq" id="WP_244768806.1">
    <property type="nucleotide sequence ID" value="NZ_BSOP01000030.1"/>
</dbReference>
<keyword evidence="3" id="KW-1185">Reference proteome</keyword>
<proteinExistence type="predicted"/>
<dbReference type="Pfam" id="PF00561">
    <property type="entry name" value="Abhydrolase_1"/>
    <property type="match status" value="1"/>
</dbReference>
<sequence length="260" mass="27793">MPFSRSNDIVLSYRRAGRRGAPRIAFANSLGSDMAIWDDVIDELAADFDLLLYDKRGHGLSEVAPAPRGIRDHSDDLIGLLDHVGWQDTMICGLSVGGVIAMDLAVRAPARVTRLVLMDTAAKIGTPDAWNARIDAVQDGGVASIGEAIMARWFSPDYRAGQPEAFSAWRRMLERTPAAGYAETCKALRDADLTDTITGITAPTLVIAGENDLSTPPALVEATAHRIPGAIFHIIKGAGHLPCIERPADVAALLRGFANG</sequence>
<protein>
    <submittedName>
        <fullName evidence="2">3-oxoadipate enol-lactonase</fullName>
    </submittedName>
</protein>
<dbReference type="PRINTS" id="PR00111">
    <property type="entry name" value="ABHYDROLASE"/>
</dbReference>
<feature type="domain" description="AB hydrolase-1" evidence="1">
    <location>
        <begin position="30"/>
        <end position="247"/>
    </location>
</feature>
<dbReference type="SUPFAM" id="SSF53474">
    <property type="entry name" value="alpha/beta-Hydrolases"/>
    <property type="match status" value="1"/>
</dbReference>
<evidence type="ECO:0000313" key="2">
    <source>
        <dbReference type="EMBL" id="GLR52335.1"/>
    </source>
</evidence>
<comment type="caution">
    <text evidence="2">The sequence shown here is derived from an EMBL/GenBank/DDBJ whole genome shotgun (WGS) entry which is preliminary data.</text>
</comment>
<dbReference type="InterPro" id="IPR000073">
    <property type="entry name" value="AB_hydrolase_1"/>
</dbReference>
<name>A0ABQ5ZJW5_9HYPH</name>
<dbReference type="EMBL" id="BSOP01000030">
    <property type="protein sequence ID" value="GLR52335.1"/>
    <property type="molecule type" value="Genomic_DNA"/>
</dbReference>
<organism evidence="2 3">
    <name type="scientific">Shinella yambaruensis</name>
    <dbReference type="NCBI Taxonomy" id="415996"/>
    <lineage>
        <taxon>Bacteria</taxon>
        <taxon>Pseudomonadati</taxon>
        <taxon>Pseudomonadota</taxon>
        <taxon>Alphaproteobacteria</taxon>
        <taxon>Hyphomicrobiales</taxon>
        <taxon>Rhizobiaceae</taxon>
        <taxon>Shinella</taxon>
    </lineage>
</organism>
<dbReference type="NCBIfam" id="TIGR02427">
    <property type="entry name" value="protocat_pcaD"/>
    <property type="match status" value="1"/>
</dbReference>
<dbReference type="PANTHER" id="PTHR43433">
    <property type="entry name" value="HYDROLASE, ALPHA/BETA FOLD FAMILY PROTEIN"/>
    <property type="match status" value="1"/>
</dbReference>
<dbReference type="Proteomes" id="UP001156702">
    <property type="component" value="Unassembled WGS sequence"/>
</dbReference>
<evidence type="ECO:0000259" key="1">
    <source>
        <dbReference type="Pfam" id="PF00561"/>
    </source>
</evidence>
<gene>
    <name evidence="2" type="ORF">GCM10007923_35490</name>
</gene>
<accession>A0ABQ5ZJW5</accession>
<dbReference type="Gene3D" id="3.40.50.1820">
    <property type="entry name" value="alpha/beta hydrolase"/>
    <property type="match status" value="1"/>
</dbReference>
<dbReference type="InterPro" id="IPR026968">
    <property type="entry name" value="PcaD/CatD"/>
</dbReference>
<reference evidence="3" key="1">
    <citation type="journal article" date="2019" name="Int. J. Syst. Evol. Microbiol.">
        <title>The Global Catalogue of Microorganisms (GCM) 10K type strain sequencing project: providing services to taxonomists for standard genome sequencing and annotation.</title>
        <authorList>
            <consortium name="The Broad Institute Genomics Platform"/>
            <consortium name="The Broad Institute Genome Sequencing Center for Infectious Disease"/>
            <person name="Wu L."/>
            <person name="Ma J."/>
        </authorList>
    </citation>
    <scope>NUCLEOTIDE SEQUENCE [LARGE SCALE GENOMIC DNA]</scope>
    <source>
        <strain evidence="3">NBRC 102122</strain>
    </source>
</reference>
<dbReference type="InterPro" id="IPR050471">
    <property type="entry name" value="AB_hydrolase"/>
</dbReference>